<feature type="region of interest" description="Disordered" evidence="2">
    <location>
        <begin position="159"/>
        <end position="180"/>
    </location>
</feature>
<feature type="domain" description="Ig-like" evidence="4">
    <location>
        <begin position="19"/>
        <end position="76"/>
    </location>
</feature>
<dbReference type="InterPro" id="IPR050958">
    <property type="entry name" value="Cell_Adh-Cytoskel_Orgn"/>
</dbReference>
<dbReference type="GO" id="GO:0007156">
    <property type="term" value="P:homophilic cell adhesion via plasma membrane adhesion molecules"/>
    <property type="evidence" value="ECO:0007669"/>
    <property type="project" value="TreeGrafter"/>
</dbReference>
<dbReference type="InterPro" id="IPR036179">
    <property type="entry name" value="Ig-like_dom_sf"/>
</dbReference>
<dbReference type="PROSITE" id="PS50853">
    <property type="entry name" value="FN3"/>
    <property type="match status" value="1"/>
</dbReference>
<sequence>MRKVKASERSMRDRIDGRVLWYRDTLRLDPTERRIMEVRGSRRTLIIRKVQYSDFGNYSCVADNVLGKTRQYLELSGKTTSSSPDRDSNLDLPVLSSRAQHEKRVSQLRHRGKPNRAVFHSHTMGRYRDAYNISWSVNSYTPIEEFKLFFRKLPVNPPQTSLGHNQPHNQYNKRPTRRDNDTYGYLSYGGGRGEWNDVILPAIASELHTQQMYYLIKGLESGTKYEAKVQAKNRFGWSQVSDSFQFYTRGLEPEVRDLGMTAYSNAGSGNMAATVTLLLVTLMAYTWS</sequence>
<dbReference type="EMBL" id="OB792763">
    <property type="protein sequence ID" value="CAD7424176.1"/>
    <property type="molecule type" value="Genomic_DNA"/>
</dbReference>
<keyword evidence="1" id="KW-0393">Immunoglobulin domain</keyword>
<dbReference type="InterPro" id="IPR013783">
    <property type="entry name" value="Ig-like_fold"/>
</dbReference>
<dbReference type="InterPro" id="IPR036116">
    <property type="entry name" value="FN3_sf"/>
</dbReference>
<dbReference type="PANTHER" id="PTHR45080:SF33">
    <property type="entry name" value="IG-LIKE DOMAIN-CONTAINING PROTEIN"/>
    <property type="match status" value="1"/>
</dbReference>
<dbReference type="CDD" id="cd00063">
    <property type="entry name" value="FN3"/>
    <property type="match status" value="1"/>
</dbReference>
<evidence type="ECO:0000259" key="4">
    <source>
        <dbReference type="PROSITE" id="PS50835"/>
    </source>
</evidence>
<dbReference type="Gene3D" id="2.60.40.10">
    <property type="entry name" value="Immunoglobulins"/>
    <property type="match status" value="2"/>
</dbReference>
<dbReference type="CDD" id="cd00096">
    <property type="entry name" value="Ig"/>
    <property type="match status" value="1"/>
</dbReference>
<dbReference type="InterPro" id="IPR003961">
    <property type="entry name" value="FN3_dom"/>
</dbReference>
<feature type="domain" description="Fibronectin type-III" evidence="5">
    <location>
        <begin position="153"/>
        <end position="251"/>
    </location>
</feature>
<proteinExistence type="predicted"/>
<keyword evidence="3" id="KW-0812">Transmembrane</keyword>
<dbReference type="GO" id="GO:0050808">
    <property type="term" value="P:synapse organization"/>
    <property type="evidence" value="ECO:0007669"/>
    <property type="project" value="TreeGrafter"/>
</dbReference>
<evidence type="ECO:0000256" key="3">
    <source>
        <dbReference type="SAM" id="Phobius"/>
    </source>
</evidence>
<dbReference type="InterPro" id="IPR007110">
    <property type="entry name" value="Ig-like_dom"/>
</dbReference>
<dbReference type="AlphaFoldDB" id="A0A7R9E0F0"/>
<feature type="compositionally biased region" description="Polar residues" evidence="2">
    <location>
        <begin position="159"/>
        <end position="173"/>
    </location>
</feature>
<reference evidence="6" key="1">
    <citation type="submission" date="2020-11" db="EMBL/GenBank/DDBJ databases">
        <authorList>
            <person name="Tran Van P."/>
        </authorList>
    </citation>
    <scope>NUCLEOTIDE SEQUENCE</scope>
</reference>
<keyword evidence="3" id="KW-1133">Transmembrane helix</keyword>
<name>A0A7R9E0F0_9NEOP</name>
<evidence type="ECO:0000313" key="6">
    <source>
        <dbReference type="EMBL" id="CAD7424176.1"/>
    </source>
</evidence>
<evidence type="ECO:0000256" key="2">
    <source>
        <dbReference type="SAM" id="MobiDB-lite"/>
    </source>
</evidence>
<dbReference type="Pfam" id="PF07679">
    <property type="entry name" value="I-set"/>
    <property type="match status" value="1"/>
</dbReference>
<evidence type="ECO:0008006" key="7">
    <source>
        <dbReference type="Google" id="ProtNLM"/>
    </source>
</evidence>
<dbReference type="SUPFAM" id="SSF49265">
    <property type="entry name" value="Fibronectin type III"/>
    <property type="match status" value="1"/>
</dbReference>
<keyword evidence="3" id="KW-0472">Membrane</keyword>
<dbReference type="GO" id="GO:0008046">
    <property type="term" value="F:axon guidance receptor activity"/>
    <property type="evidence" value="ECO:0007669"/>
    <property type="project" value="TreeGrafter"/>
</dbReference>
<dbReference type="PANTHER" id="PTHR45080">
    <property type="entry name" value="CONTACTIN 5"/>
    <property type="match status" value="1"/>
</dbReference>
<gene>
    <name evidence="6" type="ORF">TMSB3V08_LOCUS1137</name>
</gene>
<dbReference type="InterPro" id="IPR013098">
    <property type="entry name" value="Ig_I-set"/>
</dbReference>
<evidence type="ECO:0000259" key="5">
    <source>
        <dbReference type="PROSITE" id="PS50853"/>
    </source>
</evidence>
<organism evidence="6">
    <name type="scientific">Timema monikensis</name>
    <dbReference type="NCBI Taxonomy" id="170555"/>
    <lineage>
        <taxon>Eukaryota</taxon>
        <taxon>Metazoa</taxon>
        <taxon>Ecdysozoa</taxon>
        <taxon>Arthropoda</taxon>
        <taxon>Hexapoda</taxon>
        <taxon>Insecta</taxon>
        <taxon>Pterygota</taxon>
        <taxon>Neoptera</taxon>
        <taxon>Polyneoptera</taxon>
        <taxon>Phasmatodea</taxon>
        <taxon>Timematodea</taxon>
        <taxon>Timematoidea</taxon>
        <taxon>Timematidae</taxon>
        <taxon>Timema</taxon>
    </lineage>
</organism>
<feature type="transmembrane region" description="Helical" evidence="3">
    <location>
        <begin position="269"/>
        <end position="287"/>
    </location>
</feature>
<dbReference type="GO" id="GO:0005886">
    <property type="term" value="C:plasma membrane"/>
    <property type="evidence" value="ECO:0007669"/>
    <property type="project" value="TreeGrafter"/>
</dbReference>
<dbReference type="SUPFAM" id="SSF48726">
    <property type="entry name" value="Immunoglobulin"/>
    <property type="match status" value="1"/>
</dbReference>
<accession>A0A7R9E0F0</accession>
<evidence type="ECO:0000256" key="1">
    <source>
        <dbReference type="ARBA" id="ARBA00023319"/>
    </source>
</evidence>
<dbReference type="GO" id="GO:0030424">
    <property type="term" value="C:axon"/>
    <property type="evidence" value="ECO:0007669"/>
    <property type="project" value="TreeGrafter"/>
</dbReference>
<dbReference type="PROSITE" id="PS50835">
    <property type="entry name" value="IG_LIKE"/>
    <property type="match status" value="1"/>
</dbReference>
<dbReference type="GO" id="GO:0043025">
    <property type="term" value="C:neuronal cell body"/>
    <property type="evidence" value="ECO:0007669"/>
    <property type="project" value="TreeGrafter"/>
</dbReference>
<protein>
    <recommendedName>
        <fullName evidence="7">Ig-like domain-containing protein</fullName>
    </recommendedName>
</protein>